<evidence type="ECO:0000313" key="2">
    <source>
        <dbReference type="EMBL" id="KAK7583984.1"/>
    </source>
</evidence>
<organism evidence="3 4">
    <name type="scientific">Parthenolecanium corni</name>
    <dbReference type="NCBI Taxonomy" id="536013"/>
    <lineage>
        <taxon>Eukaryota</taxon>
        <taxon>Metazoa</taxon>
        <taxon>Ecdysozoa</taxon>
        <taxon>Arthropoda</taxon>
        <taxon>Hexapoda</taxon>
        <taxon>Insecta</taxon>
        <taxon>Pterygota</taxon>
        <taxon>Neoptera</taxon>
        <taxon>Paraneoptera</taxon>
        <taxon>Hemiptera</taxon>
        <taxon>Sternorrhyncha</taxon>
        <taxon>Coccoidea</taxon>
        <taxon>Coccidae</taxon>
        <taxon>Parthenolecanium</taxon>
    </lineage>
</organism>
<evidence type="ECO:0000256" key="1">
    <source>
        <dbReference type="SAM" id="MobiDB-lite"/>
    </source>
</evidence>
<dbReference type="EMBL" id="JBBCAQ010000032">
    <property type="protein sequence ID" value="KAK7583984.1"/>
    <property type="molecule type" value="Genomic_DNA"/>
</dbReference>
<dbReference type="AlphaFoldDB" id="A0AAN9THP2"/>
<gene>
    <name evidence="3" type="ORF">V9T40_002024</name>
    <name evidence="2" type="ORF">V9T40_004947</name>
</gene>
<feature type="compositionally biased region" description="Polar residues" evidence="1">
    <location>
        <begin position="77"/>
        <end position="113"/>
    </location>
</feature>
<feature type="region of interest" description="Disordered" evidence="1">
    <location>
        <begin position="33"/>
        <end position="113"/>
    </location>
</feature>
<proteinExistence type="predicted"/>
<evidence type="ECO:0000313" key="4">
    <source>
        <dbReference type="Proteomes" id="UP001367676"/>
    </source>
</evidence>
<feature type="compositionally biased region" description="Low complexity" evidence="1">
    <location>
        <begin position="59"/>
        <end position="71"/>
    </location>
</feature>
<protein>
    <submittedName>
        <fullName evidence="3">Uncharacterized protein</fullName>
    </submittedName>
</protein>
<accession>A0AAN9THP2</accession>
<sequence length="208" mass="23201">MTSFSRLREIISHCLLFICHYTLNMPVKKKSLISGKEPRTPTSFLDSLSEFSSEEDEGQQVGQQQPIVTTISPAVQPPQSMSTDSVPASPATSSDQSTNQTSELPSQDLSPSHNDISILLDEIATNVRDINTKVNRYNELMEKMYEYLKARYSNSLTDDNMDALKNFLISACCTSKPYSPPLICTKHKLIQDNGDKACSKKRKTVNCV</sequence>
<evidence type="ECO:0000313" key="3">
    <source>
        <dbReference type="EMBL" id="KAK7590411.1"/>
    </source>
</evidence>
<comment type="caution">
    <text evidence="3">The sequence shown here is derived from an EMBL/GenBank/DDBJ whole genome shotgun (WGS) entry which is preliminary data.</text>
</comment>
<name>A0AAN9THP2_9HEMI</name>
<keyword evidence="4" id="KW-1185">Reference proteome</keyword>
<reference evidence="3 4" key="1">
    <citation type="submission" date="2024-03" db="EMBL/GenBank/DDBJ databases">
        <title>Adaptation during the transition from Ophiocordyceps entomopathogen to insect associate is accompanied by gene loss and intensified selection.</title>
        <authorList>
            <person name="Ward C.M."/>
            <person name="Onetto C.A."/>
            <person name="Borneman A.R."/>
        </authorList>
    </citation>
    <scope>NUCLEOTIDE SEQUENCE [LARGE SCALE GENOMIC DNA]</scope>
    <source>
        <strain evidence="3">AWRI1</strain>
        <tissue evidence="3">Single Adult Female</tissue>
    </source>
</reference>
<dbReference type="Proteomes" id="UP001367676">
    <property type="component" value="Unassembled WGS sequence"/>
</dbReference>
<dbReference type="EMBL" id="JBBCAQ010000022">
    <property type="protein sequence ID" value="KAK7590411.1"/>
    <property type="molecule type" value="Genomic_DNA"/>
</dbReference>